<dbReference type="RefSeq" id="WP_076347587.1">
    <property type="nucleotide sequence ID" value="NZ_CP019082.1"/>
</dbReference>
<name>A0A1U7CSL7_9BACT</name>
<keyword evidence="1" id="KW-0812">Transmembrane</keyword>
<organism evidence="2 3">
    <name type="scientific">Paludisphaera borealis</name>
    <dbReference type="NCBI Taxonomy" id="1387353"/>
    <lineage>
        <taxon>Bacteria</taxon>
        <taxon>Pseudomonadati</taxon>
        <taxon>Planctomycetota</taxon>
        <taxon>Planctomycetia</taxon>
        <taxon>Isosphaerales</taxon>
        <taxon>Isosphaeraceae</taxon>
        <taxon>Paludisphaera</taxon>
    </lineage>
</organism>
<evidence type="ECO:0000313" key="3">
    <source>
        <dbReference type="Proteomes" id="UP000186309"/>
    </source>
</evidence>
<reference evidence="3" key="1">
    <citation type="submission" date="2016-12" db="EMBL/GenBank/DDBJ databases">
        <title>Comparative genomics of four Isosphaeraceae planctomycetes: a common pool of plasmids and glycoside hydrolase genes.</title>
        <authorList>
            <person name="Ivanova A."/>
        </authorList>
    </citation>
    <scope>NUCLEOTIDE SEQUENCE [LARGE SCALE GENOMIC DNA]</scope>
    <source>
        <strain evidence="3">PX4</strain>
    </source>
</reference>
<keyword evidence="1" id="KW-0472">Membrane</keyword>
<dbReference type="EMBL" id="CP019082">
    <property type="protein sequence ID" value="APW61889.1"/>
    <property type="molecule type" value="Genomic_DNA"/>
</dbReference>
<sequence length="190" mass="21188">MATTPNGRQNGYVSHPSHRFDDLADLAFRRPPAPGGRERSGRRFVLLTALGVAVLWGGLYVMFHQWRSQYLVRAAFGTRQVAPVIDAMATLDPPGIARDDWEDAVKRTHALIVTVTDSNLLSVDQMKDLRAELLQDVDRALAHPDTALAELAKVWDSLTDRAAFVLRDTRAADGRRHIRPAIFPTQTKQP</sequence>
<dbReference type="AlphaFoldDB" id="A0A1U7CSL7"/>
<feature type="transmembrane region" description="Helical" evidence="1">
    <location>
        <begin position="44"/>
        <end position="63"/>
    </location>
</feature>
<gene>
    <name evidence="2" type="ORF">BSF38_03419</name>
</gene>
<protein>
    <submittedName>
        <fullName evidence="2">Uncharacterized protein</fullName>
    </submittedName>
</protein>
<evidence type="ECO:0000256" key="1">
    <source>
        <dbReference type="SAM" id="Phobius"/>
    </source>
</evidence>
<evidence type="ECO:0000313" key="2">
    <source>
        <dbReference type="EMBL" id="APW61889.1"/>
    </source>
</evidence>
<dbReference type="OrthoDB" id="9906824at2"/>
<keyword evidence="3" id="KW-1185">Reference proteome</keyword>
<keyword evidence="1" id="KW-1133">Transmembrane helix</keyword>
<dbReference type="Proteomes" id="UP000186309">
    <property type="component" value="Chromosome"/>
</dbReference>
<proteinExistence type="predicted"/>
<accession>A0A1U7CSL7</accession>
<dbReference type="KEGG" id="pbor:BSF38_03419"/>